<gene>
    <name evidence="3" type="ORF">DdX_21709</name>
</gene>
<feature type="signal peptide" evidence="2">
    <location>
        <begin position="1"/>
        <end position="24"/>
    </location>
</feature>
<accession>A0AAD4MJA3</accession>
<feature type="chain" id="PRO_5041971786" evidence="2">
    <location>
        <begin position="25"/>
        <end position="316"/>
    </location>
</feature>
<dbReference type="AlphaFoldDB" id="A0AAD4MJA3"/>
<evidence type="ECO:0000256" key="2">
    <source>
        <dbReference type="SAM" id="SignalP"/>
    </source>
</evidence>
<feature type="compositionally biased region" description="Basic residues" evidence="1">
    <location>
        <begin position="215"/>
        <end position="231"/>
    </location>
</feature>
<keyword evidence="2" id="KW-0732">Signal</keyword>
<feature type="compositionally biased region" description="Basic and acidic residues" evidence="1">
    <location>
        <begin position="232"/>
        <end position="243"/>
    </location>
</feature>
<protein>
    <submittedName>
        <fullName evidence="3">Uncharacterized protein</fullName>
    </submittedName>
</protein>
<dbReference type="PROSITE" id="PS51257">
    <property type="entry name" value="PROKAR_LIPOPROTEIN"/>
    <property type="match status" value="1"/>
</dbReference>
<dbReference type="EMBL" id="JAKKPZ010000879">
    <property type="protein sequence ID" value="KAI1691715.1"/>
    <property type="molecule type" value="Genomic_DNA"/>
</dbReference>
<reference evidence="3" key="1">
    <citation type="submission" date="2022-01" db="EMBL/GenBank/DDBJ databases">
        <title>Genome Sequence Resource for Two Populations of Ditylenchus destructor, the Migratory Endoparasitic Phytonematode.</title>
        <authorList>
            <person name="Zhang H."/>
            <person name="Lin R."/>
            <person name="Xie B."/>
        </authorList>
    </citation>
    <scope>NUCLEOTIDE SEQUENCE</scope>
    <source>
        <strain evidence="3">BazhouSP</strain>
    </source>
</reference>
<dbReference type="Proteomes" id="UP001201812">
    <property type="component" value="Unassembled WGS sequence"/>
</dbReference>
<organism evidence="3 4">
    <name type="scientific">Ditylenchus destructor</name>
    <dbReference type="NCBI Taxonomy" id="166010"/>
    <lineage>
        <taxon>Eukaryota</taxon>
        <taxon>Metazoa</taxon>
        <taxon>Ecdysozoa</taxon>
        <taxon>Nematoda</taxon>
        <taxon>Chromadorea</taxon>
        <taxon>Rhabditida</taxon>
        <taxon>Tylenchina</taxon>
        <taxon>Tylenchomorpha</taxon>
        <taxon>Sphaerularioidea</taxon>
        <taxon>Anguinidae</taxon>
        <taxon>Anguininae</taxon>
        <taxon>Ditylenchus</taxon>
    </lineage>
</organism>
<keyword evidence="4" id="KW-1185">Reference proteome</keyword>
<sequence length="316" mass="33209">MLAYLLRRVLYAVPIMIGVPSCASCSCTSHPAIRWCRYCRLTPPPSCRRSCASCTASTVRCPSSLRCGCGAHCTATWRVDREQPRSRLGSVHRSGQHAAARGGGHLHRLRAGQPVRLRRGLLPRLLARPAGLDVLRARRERAALLAGHGDGDRVLVAAHVAAGHRRGPQRLGRLGVGLGAPAVPAAARDHDVGDSDGHHRAHGARAGGRDPGAGVHRRPARQGAHALRRVPPHGEERGAHGAGRDGAATGLPARWLDPHRDGVLLAGHGLPAELGHLPARPAAAAGHDPGAGAVLRRAQPAGRRAADLARPRIARA</sequence>
<feature type="region of interest" description="Disordered" evidence="1">
    <location>
        <begin position="186"/>
        <end position="251"/>
    </location>
</feature>
<evidence type="ECO:0000313" key="3">
    <source>
        <dbReference type="EMBL" id="KAI1691715.1"/>
    </source>
</evidence>
<feature type="compositionally biased region" description="Basic and acidic residues" evidence="1">
    <location>
        <begin position="187"/>
        <end position="198"/>
    </location>
</feature>
<name>A0AAD4MJA3_9BILA</name>
<evidence type="ECO:0000313" key="4">
    <source>
        <dbReference type="Proteomes" id="UP001201812"/>
    </source>
</evidence>
<comment type="caution">
    <text evidence="3">The sequence shown here is derived from an EMBL/GenBank/DDBJ whole genome shotgun (WGS) entry which is preliminary data.</text>
</comment>
<proteinExistence type="predicted"/>
<evidence type="ECO:0000256" key="1">
    <source>
        <dbReference type="SAM" id="MobiDB-lite"/>
    </source>
</evidence>